<dbReference type="InterPro" id="IPR001247">
    <property type="entry name" value="ExoRNase_PH_dom1"/>
</dbReference>
<dbReference type="InterPro" id="IPR020568">
    <property type="entry name" value="Ribosomal_Su5_D2-typ_SF"/>
</dbReference>
<reference evidence="6" key="1">
    <citation type="submission" date="2013-08" db="EMBL/GenBank/DDBJ databases">
        <authorList>
            <person name="Mendez C."/>
            <person name="Richter M."/>
            <person name="Ferrer M."/>
            <person name="Sanchez J."/>
        </authorList>
    </citation>
    <scope>NUCLEOTIDE SEQUENCE</scope>
</reference>
<keyword evidence="2" id="KW-0808">Transferase</keyword>
<dbReference type="GO" id="GO:0006402">
    <property type="term" value="P:mRNA catabolic process"/>
    <property type="evidence" value="ECO:0007669"/>
    <property type="project" value="InterPro"/>
</dbReference>
<dbReference type="FunFam" id="3.30.230.70:FF:000001">
    <property type="entry name" value="Polyribonucleotide nucleotidyltransferase"/>
    <property type="match status" value="1"/>
</dbReference>
<feature type="domain" description="Exoribonuclease phosphorolytic" evidence="5">
    <location>
        <begin position="4"/>
        <end position="135"/>
    </location>
</feature>
<dbReference type="SUPFAM" id="SSF55666">
    <property type="entry name" value="Ribonuclease PH domain 2-like"/>
    <property type="match status" value="1"/>
</dbReference>
<comment type="caution">
    <text evidence="6">The sequence shown here is derived from an EMBL/GenBank/DDBJ whole genome shotgun (WGS) entry which is preliminary data.</text>
</comment>
<feature type="non-terminal residue" evidence="6">
    <location>
        <position position="1"/>
    </location>
</feature>
<name>T0YQY4_9ZZZZ</name>
<accession>T0YQY4</accession>
<dbReference type="GO" id="GO:0003723">
    <property type="term" value="F:RNA binding"/>
    <property type="evidence" value="ECO:0007669"/>
    <property type="project" value="UniProtKB-KW"/>
</dbReference>
<evidence type="ECO:0000256" key="1">
    <source>
        <dbReference type="ARBA" id="ARBA00012416"/>
    </source>
</evidence>
<dbReference type="EMBL" id="AUZX01013444">
    <property type="protein sequence ID" value="EQD35543.1"/>
    <property type="molecule type" value="Genomic_DNA"/>
</dbReference>
<dbReference type="InterPro" id="IPR027408">
    <property type="entry name" value="PNPase/RNase_PH_dom_sf"/>
</dbReference>
<dbReference type="PANTHER" id="PTHR11252">
    <property type="entry name" value="POLYRIBONUCLEOTIDE NUCLEOTIDYLTRANSFERASE"/>
    <property type="match status" value="1"/>
</dbReference>
<dbReference type="AlphaFoldDB" id="T0YQY4"/>
<evidence type="ECO:0000313" key="6">
    <source>
        <dbReference type="EMBL" id="EQD35543.1"/>
    </source>
</evidence>
<organism evidence="6">
    <name type="scientific">mine drainage metagenome</name>
    <dbReference type="NCBI Taxonomy" id="410659"/>
    <lineage>
        <taxon>unclassified sequences</taxon>
        <taxon>metagenomes</taxon>
        <taxon>ecological metagenomes</taxon>
    </lineage>
</organism>
<dbReference type="Pfam" id="PF01138">
    <property type="entry name" value="RNase_PH"/>
    <property type="match status" value="1"/>
</dbReference>
<keyword evidence="3" id="KW-0548">Nucleotidyltransferase</keyword>
<protein>
    <recommendedName>
        <fullName evidence="1">polyribonucleotide nucleotidyltransferase</fullName>
        <ecNumber evidence="1">2.7.7.8</ecNumber>
    </recommendedName>
</protein>
<feature type="non-terminal residue" evidence="6">
    <location>
        <position position="165"/>
    </location>
</feature>
<evidence type="ECO:0000259" key="5">
    <source>
        <dbReference type="Pfam" id="PF01138"/>
    </source>
</evidence>
<dbReference type="Gene3D" id="3.30.230.70">
    <property type="entry name" value="GHMP Kinase, N-terminal domain"/>
    <property type="match status" value="1"/>
</dbReference>
<dbReference type="EC" id="2.7.7.8" evidence="1"/>
<dbReference type="GO" id="GO:0004654">
    <property type="term" value="F:polyribonucleotide nucleotidyltransferase activity"/>
    <property type="evidence" value="ECO:0007669"/>
    <property type="project" value="UniProtKB-EC"/>
</dbReference>
<gene>
    <name evidence="6" type="ORF">B1A_18232</name>
</gene>
<proteinExistence type="predicted"/>
<keyword evidence="4" id="KW-0694">RNA-binding</keyword>
<evidence type="ECO:0000256" key="4">
    <source>
        <dbReference type="ARBA" id="ARBA00022884"/>
    </source>
</evidence>
<dbReference type="InterPro" id="IPR012162">
    <property type="entry name" value="PNPase"/>
</dbReference>
<dbReference type="PANTHER" id="PTHR11252:SF0">
    <property type="entry name" value="POLYRIBONUCLEOTIDE NUCLEOTIDYLTRANSFERASE 1, MITOCHONDRIAL"/>
    <property type="match status" value="1"/>
</dbReference>
<dbReference type="GO" id="GO:0005829">
    <property type="term" value="C:cytosol"/>
    <property type="evidence" value="ECO:0007669"/>
    <property type="project" value="TreeGrafter"/>
</dbReference>
<sequence length="165" mass="17640">NWGGRPLILETGRLAKQANGAVLVSYGETVVLATAVASRDPRAGIDFFPLTVDYEERLYAVGRIPGGFIKREGRSSEKGILSSRLTDRPIRPLFPKGFRNDVQVVVTVMSVDYDCPVEVAGMIGASAALHISDIPFDGPIGGAVVGLVDGRPCSTPRRTQAERSS</sequence>
<reference evidence="6" key="2">
    <citation type="journal article" date="2014" name="ISME J.">
        <title>Microbial stratification in low pH oxic and suboxic macroscopic growths along an acid mine drainage.</title>
        <authorList>
            <person name="Mendez-Garcia C."/>
            <person name="Mesa V."/>
            <person name="Sprenger R.R."/>
            <person name="Richter M."/>
            <person name="Diez M.S."/>
            <person name="Solano J."/>
            <person name="Bargiela R."/>
            <person name="Golyshina O.V."/>
            <person name="Manteca A."/>
            <person name="Ramos J.L."/>
            <person name="Gallego J.R."/>
            <person name="Llorente I."/>
            <person name="Martins Dos Santos V.A."/>
            <person name="Jensen O.N."/>
            <person name="Pelaez A.I."/>
            <person name="Sanchez J."/>
            <person name="Ferrer M."/>
        </authorList>
    </citation>
    <scope>NUCLEOTIDE SEQUENCE</scope>
</reference>
<dbReference type="InterPro" id="IPR036345">
    <property type="entry name" value="ExoRNase_PH_dom2_sf"/>
</dbReference>
<dbReference type="GO" id="GO:0000175">
    <property type="term" value="F:3'-5'-RNA exonuclease activity"/>
    <property type="evidence" value="ECO:0007669"/>
    <property type="project" value="TreeGrafter"/>
</dbReference>
<evidence type="ECO:0000256" key="3">
    <source>
        <dbReference type="ARBA" id="ARBA00022695"/>
    </source>
</evidence>
<dbReference type="SUPFAM" id="SSF54211">
    <property type="entry name" value="Ribosomal protein S5 domain 2-like"/>
    <property type="match status" value="1"/>
</dbReference>
<evidence type="ECO:0000256" key="2">
    <source>
        <dbReference type="ARBA" id="ARBA00022679"/>
    </source>
</evidence>